<feature type="transmembrane region" description="Helical" evidence="11">
    <location>
        <begin position="138"/>
        <end position="159"/>
    </location>
</feature>
<evidence type="ECO:0000256" key="1">
    <source>
        <dbReference type="ARBA" id="ARBA00000085"/>
    </source>
</evidence>
<comment type="subcellular location">
    <subcellularLocation>
        <location evidence="2">Membrane</location>
        <topology evidence="2">Multi-pass membrane protein</topology>
    </subcellularLocation>
</comment>
<dbReference type="InterPro" id="IPR003594">
    <property type="entry name" value="HATPase_dom"/>
</dbReference>
<evidence type="ECO:0000256" key="3">
    <source>
        <dbReference type="ARBA" id="ARBA00012438"/>
    </source>
</evidence>
<dbReference type="PRINTS" id="PR00344">
    <property type="entry name" value="BCTRLSENSOR"/>
</dbReference>
<keyword evidence="6 11" id="KW-0812">Transmembrane</keyword>
<keyword evidence="4" id="KW-0597">Phosphoprotein</keyword>
<organism evidence="13">
    <name type="scientific">hydrothermal vent metagenome</name>
    <dbReference type="NCBI Taxonomy" id="652676"/>
    <lineage>
        <taxon>unclassified sequences</taxon>
        <taxon>metagenomes</taxon>
        <taxon>ecological metagenomes</taxon>
    </lineage>
</organism>
<dbReference type="InterPro" id="IPR050428">
    <property type="entry name" value="TCS_sensor_his_kinase"/>
</dbReference>
<gene>
    <name evidence="13" type="ORF">MGWOODY_Tha850</name>
</gene>
<dbReference type="Gene3D" id="3.30.565.10">
    <property type="entry name" value="Histidine kinase-like ATPase, C-terminal domain"/>
    <property type="match status" value="1"/>
</dbReference>
<feature type="domain" description="Histidine kinase" evidence="12">
    <location>
        <begin position="223"/>
        <end position="434"/>
    </location>
</feature>
<proteinExistence type="predicted"/>
<keyword evidence="10 11" id="KW-0472">Membrane</keyword>
<dbReference type="SUPFAM" id="SSF47384">
    <property type="entry name" value="Homodimeric domain of signal transducing histidine kinase"/>
    <property type="match status" value="1"/>
</dbReference>
<accession>A0A161KBY7</accession>
<evidence type="ECO:0000259" key="12">
    <source>
        <dbReference type="PROSITE" id="PS50109"/>
    </source>
</evidence>
<dbReference type="CDD" id="cd00075">
    <property type="entry name" value="HATPase"/>
    <property type="match status" value="1"/>
</dbReference>
<dbReference type="InterPro" id="IPR005467">
    <property type="entry name" value="His_kinase_dom"/>
</dbReference>
<feature type="transmembrane region" description="Helical" evidence="11">
    <location>
        <begin position="12"/>
        <end position="36"/>
    </location>
</feature>
<dbReference type="CDD" id="cd00082">
    <property type="entry name" value="HisKA"/>
    <property type="match status" value="1"/>
</dbReference>
<dbReference type="InterPro" id="IPR004358">
    <property type="entry name" value="Sig_transdc_His_kin-like_C"/>
</dbReference>
<evidence type="ECO:0000256" key="5">
    <source>
        <dbReference type="ARBA" id="ARBA00022679"/>
    </source>
</evidence>
<dbReference type="SUPFAM" id="SSF55874">
    <property type="entry name" value="ATPase domain of HSP90 chaperone/DNA topoisomerase II/histidine kinase"/>
    <property type="match status" value="1"/>
</dbReference>
<name>A0A161KBY7_9ZZZZ</name>
<evidence type="ECO:0000256" key="11">
    <source>
        <dbReference type="SAM" id="Phobius"/>
    </source>
</evidence>
<evidence type="ECO:0000313" key="13">
    <source>
        <dbReference type="EMBL" id="CUS41332.1"/>
    </source>
</evidence>
<dbReference type="EMBL" id="CZQC01000038">
    <property type="protein sequence ID" value="CUS41332.1"/>
    <property type="molecule type" value="Genomic_DNA"/>
</dbReference>
<dbReference type="InterPro" id="IPR003661">
    <property type="entry name" value="HisK_dim/P_dom"/>
</dbReference>
<keyword evidence="8 11" id="KW-1133">Transmembrane helix</keyword>
<dbReference type="Gene3D" id="1.10.287.130">
    <property type="match status" value="1"/>
</dbReference>
<dbReference type="SMART" id="SM00387">
    <property type="entry name" value="HATPase_c"/>
    <property type="match status" value="1"/>
</dbReference>
<dbReference type="InterPro" id="IPR036097">
    <property type="entry name" value="HisK_dim/P_sf"/>
</dbReference>
<dbReference type="Pfam" id="PF02518">
    <property type="entry name" value="HATPase_c"/>
    <property type="match status" value="1"/>
</dbReference>
<dbReference type="GO" id="GO:0005886">
    <property type="term" value="C:plasma membrane"/>
    <property type="evidence" value="ECO:0007669"/>
    <property type="project" value="TreeGrafter"/>
</dbReference>
<dbReference type="SMART" id="SM00388">
    <property type="entry name" value="HisKA"/>
    <property type="match status" value="1"/>
</dbReference>
<dbReference type="AlphaFoldDB" id="A0A161KBY7"/>
<evidence type="ECO:0000256" key="8">
    <source>
        <dbReference type="ARBA" id="ARBA00022989"/>
    </source>
</evidence>
<keyword evidence="5" id="KW-0808">Transferase</keyword>
<dbReference type="GO" id="GO:0000155">
    <property type="term" value="F:phosphorelay sensor kinase activity"/>
    <property type="evidence" value="ECO:0007669"/>
    <property type="project" value="InterPro"/>
</dbReference>
<keyword evidence="9" id="KW-0902">Two-component regulatory system</keyword>
<evidence type="ECO:0000256" key="6">
    <source>
        <dbReference type="ARBA" id="ARBA00022692"/>
    </source>
</evidence>
<reference evidence="13" key="1">
    <citation type="submission" date="2015-10" db="EMBL/GenBank/DDBJ databases">
        <authorList>
            <person name="Gilbert D.G."/>
        </authorList>
    </citation>
    <scope>NUCLEOTIDE SEQUENCE</scope>
</reference>
<dbReference type="PANTHER" id="PTHR45436">
    <property type="entry name" value="SENSOR HISTIDINE KINASE YKOH"/>
    <property type="match status" value="1"/>
</dbReference>
<sequence>MNRKLSLQRELNKWIILSSLVLVLLGGVIAGGIAFFQARELQDNTLTNIANLVRTGKLQQLILDHQDSEEEESIIIQELGKQTYFSNIPSTVKDGLQTLVLDDEEWRVFTTTQQQSQRRFVIAQQTELRDMIAWSSSLAVFLPIALLVGILLILIHVIIRAQFLSLGKLTKVMDKQDGMHLAKINELSSKDVPIEIAPFVFSINALLSRVGQAMQKQQRFIADAAHELRTPIAALALQSENLAHATTEQDREERQHVLQQSLLRLRNLVAQLLDLARLQSEENVSIQEISFNMVVQDVSADMFPIAEAADIDLGMLRQDENIIVGDKQGRLGQLVRNAIENAIHFTPHGGKVDISLYKQDGKAVLIVEDSGKGIPEAELEQVMQPFYRVMEGVQPGSGLGLAISHEIAQRLGGSIILANREHGGLQFKYEQPLL</sequence>
<dbReference type="PANTHER" id="PTHR45436:SF15">
    <property type="entry name" value="SENSOR HISTIDINE KINASE CUSS"/>
    <property type="match status" value="1"/>
</dbReference>
<evidence type="ECO:0000256" key="9">
    <source>
        <dbReference type="ARBA" id="ARBA00023012"/>
    </source>
</evidence>
<evidence type="ECO:0000256" key="10">
    <source>
        <dbReference type="ARBA" id="ARBA00023136"/>
    </source>
</evidence>
<protein>
    <recommendedName>
        <fullName evidence="3">histidine kinase</fullName>
        <ecNumber evidence="3">2.7.13.3</ecNumber>
    </recommendedName>
</protein>
<dbReference type="InterPro" id="IPR036890">
    <property type="entry name" value="HATPase_C_sf"/>
</dbReference>
<keyword evidence="7 13" id="KW-0418">Kinase</keyword>
<evidence type="ECO:0000256" key="7">
    <source>
        <dbReference type="ARBA" id="ARBA00022777"/>
    </source>
</evidence>
<dbReference type="Pfam" id="PF00512">
    <property type="entry name" value="HisKA"/>
    <property type="match status" value="1"/>
</dbReference>
<evidence type="ECO:0000256" key="4">
    <source>
        <dbReference type="ARBA" id="ARBA00022553"/>
    </source>
</evidence>
<dbReference type="EC" id="2.7.13.3" evidence="3"/>
<dbReference type="PROSITE" id="PS50109">
    <property type="entry name" value="HIS_KIN"/>
    <property type="match status" value="1"/>
</dbReference>
<evidence type="ECO:0000256" key="2">
    <source>
        <dbReference type="ARBA" id="ARBA00004141"/>
    </source>
</evidence>
<comment type="catalytic activity">
    <reaction evidence="1">
        <text>ATP + protein L-histidine = ADP + protein N-phospho-L-histidine.</text>
        <dbReference type="EC" id="2.7.13.3"/>
    </reaction>
</comment>